<keyword evidence="2" id="KW-1133">Transmembrane helix</keyword>
<keyword evidence="2" id="KW-0812">Transmembrane</keyword>
<evidence type="ECO:0000256" key="1">
    <source>
        <dbReference type="SAM" id="MobiDB-lite"/>
    </source>
</evidence>
<dbReference type="Proteomes" id="UP000474640">
    <property type="component" value="Unassembled WGS sequence"/>
</dbReference>
<feature type="compositionally biased region" description="Polar residues" evidence="1">
    <location>
        <begin position="384"/>
        <end position="396"/>
    </location>
</feature>
<evidence type="ECO:0000313" key="3">
    <source>
        <dbReference type="EMBL" id="KAF3283802.1"/>
    </source>
</evidence>
<protein>
    <submittedName>
        <fullName evidence="3">Uncharacterized protein</fullName>
    </submittedName>
</protein>
<feature type="transmembrane region" description="Helical" evidence="2">
    <location>
        <begin position="55"/>
        <end position="74"/>
    </location>
</feature>
<evidence type="ECO:0000313" key="4">
    <source>
        <dbReference type="Proteomes" id="UP000474640"/>
    </source>
</evidence>
<feature type="compositionally biased region" description="Polar residues" evidence="1">
    <location>
        <begin position="346"/>
        <end position="358"/>
    </location>
</feature>
<comment type="caution">
    <text evidence="3">The sequence shown here is derived from an EMBL/GenBank/DDBJ whole genome shotgun (WGS) entry which is preliminary data.</text>
</comment>
<evidence type="ECO:0000256" key="2">
    <source>
        <dbReference type="SAM" id="Phobius"/>
    </source>
</evidence>
<dbReference type="AlphaFoldDB" id="A0A7C8RC18"/>
<reference evidence="3 4" key="1">
    <citation type="submission" date="2020-01" db="EMBL/GenBank/DDBJ databases">
        <authorList>
            <person name="Palmer J.M."/>
        </authorList>
    </citation>
    <scope>NUCLEOTIDE SEQUENCE [LARGE SCALE GENOMIC DNA]</scope>
    <source>
        <strain evidence="3 4">TWF970</strain>
    </source>
</reference>
<gene>
    <name evidence="3" type="ORF">TWF970_000975</name>
</gene>
<dbReference type="EMBL" id="JAABOJ010000010">
    <property type="protein sequence ID" value="KAF3283802.1"/>
    <property type="molecule type" value="Genomic_DNA"/>
</dbReference>
<proteinExistence type="predicted"/>
<feature type="transmembrane region" description="Helical" evidence="2">
    <location>
        <begin position="194"/>
        <end position="214"/>
    </location>
</feature>
<feature type="transmembrane region" description="Helical" evidence="2">
    <location>
        <begin position="269"/>
        <end position="287"/>
    </location>
</feature>
<organism evidence="3 4">
    <name type="scientific">Orbilia oligospora</name>
    <name type="common">Nematode-trapping fungus</name>
    <name type="synonym">Arthrobotrys oligospora</name>
    <dbReference type="NCBI Taxonomy" id="2813651"/>
    <lineage>
        <taxon>Eukaryota</taxon>
        <taxon>Fungi</taxon>
        <taxon>Dikarya</taxon>
        <taxon>Ascomycota</taxon>
        <taxon>Pezizomycotina</taxon>
        <taxon>Orbiliomycetes</taxon>
        <taxon>Orbiliales</taxon>
        <taxon>Orbiliaceae</taxon>
        <taxon>Orbilia</taxon>
    </lineage>
</organism>
<name>A0A7C8RC18_ORBOL</name>
<accession>A0A7C8RC18</accession>
<sequence length="417" mass="47977">MLLQHNITTYSPKTAIRRANYTLKSDIVRKRLNAVANSRLTAAIVKQTLSMKTQLLLVCIIIALLSTITGSLPVKQWPTAPNRQPHLTGLQYPYLPTKSSTFTAQYKEFFEAKASGELPPQATFRPDSWSQYNFHLEKRDMEPEDMGYLGIKALDLVLAQENTTVCNISETPNHYYPKTSEQLARELGEARRGLFSGTTLGVIFAIGMAFTYFLSHHFVRYFEYKERWHIERARLRTIRRVNREMVKRGLDNPYHENIDQWLLDHPPSLFWATIFESETFIALLYFIERRTASVGKFTGMMKRPKLGDEASGIPLNSPRARRRYRKTWRRTPIRVKFLEAPESESESQVTPDTVQTHGETSDAAPTGPLKFFQCPSWYQPPPSNQHQDLNRENLQMPSGFGESPWRPEVNTSSEPSS</sequence>
<keyword evidence="2" id="KW-0472">Membrane</keyword>
<dbReference type="OrthoDB" id="5337399at2759"/>
<feature type="region of interest" description="Disordered" evidence="1">
    <location>
        <begin position="339"/>
        <end position="417"/>
    </location>
</feature>